<name>A0A3P8GXC2_9TREM</name>
<accession>A0A3P8GXC2</accession>
<dbReference type="Gene3D" id="3.40.50.300">
    <property type="entry name" value="P-loop containing nucleotide triphosphate hydrolases"/>
    <property type="match status" value="1"/>
</dbReference>
<dbReference type="Proteomes" id="UP000272942">
    <property type="component" value="Unassembled WGS sequence"/>
</dbReference>
<protein>
    <submittedName>
        <fullName evidence="1">Uncharacterized protein</fullName>
    </submittedName>
</protein>
<dbReference type="InterPro" id="IPR027417">
    <property type="entry name" value="P-loop_NTPase"/>
</dbReference>
<dbReference type="OrthoDB" id="330671at2759"/>
<dbReference type="EMBL" id="UZAN01065250">
    <property type="protein sequence ID" value="VDP93922.1"/>
    <property type="molecule type" value="Genomic_DNA"/>
</dbReference>
<proteinExistence type="predicted"/>
<dbReference type="AlphaFoldDB" id="A0A3P8GXC2"/>
<reference evidence="1 2" key="1">
    <citation type="submission" date="2018-11" db="EMBL/GenBank/DDBJ databases">
        <authorList>
            <consortium name="Pathogen Informatics"/>
        </authorList>
    </citation>
    <scope>NUCLEOTIDE SEQUENCE [LARGE SCALE GENOMIC DNA]</scope>
    <source>
        <strain evidence="1 2">Egypt</strain>
    </source>
</reference>
<keyword evidence="2" id="KW-1185">Reference proteome</keyword>
<gene>
    <name evidence="1" type="ORF">ECPE_LOCUS16650</name>
</gene>
<organism evidence="1 2">
    <name type="scientific">Echinostoma caproni</name>
    <dbReference type="NCBI Taxonomy" id="27848"/>
    <lineage>
        <taxon>Eukaryota</taxon>
        <taxon>Metazoa</taxon>
        <taxon>Spiralia</taxon>
        <taxon>Lophotrochozoa</taxon>
        <taxon>Platyhelminthes</taxon>
        <taxon>Trematoda</taxon>
        <taxon>Digenea</taxon>
        <taxon>Plagiorchiida</taxon>
        <taxon>Echinostomata</taxon>
        <taxon>Echinostomatoidea</taxon>
        <taxon>Echinostomatidae</taxon>
        <taxon>Echinostoma</taxon>
    </lineage>
</organism>
<sequence>MPRDEAKRRICERMNLEPNVAEDRLERQAAAIAEATGGMDWWCAGQIDLGVGPVGHAHVVLSTEWEPECSQTQVERAFRALRERIPS</sequence>
<evidence type="ECO:0000313" key="1">
    <source>
        <dbReference type="EMBL" id="VDP93922.1"/>
    </source>
</evidence>
<evidence type="ECO:0000313" key="2">
    <source>
        <dbReference type="Proteomes" id="UP000272942"/>
    </source>
</evidence>